<evidence type="ECO:0000313" key="2">
    <source>
        <dbReference type="Proteomes" id="UP000324800"/>
    </source>
</evidence>
<proteinExistence type="predicted"/>
<accession>A0A5J4T2P7</accession>
<dbReference type="AlphaFoldDB" id="A0A5J4T2P7"/>
<protein>
    <submittedName>
        <fullName evidence="1">Uncharacterized protein</fullName>
    </submittedName>
</protein>
<reference evidence="1 2" key="1">
    <citation type="submission" date="2019-03" db="EMBL/GenBank/DDBJ databases">
        <title>Single cell metagenomics reveals metabolic interactions within the superorganism composed of flagellate Streblomastix strix and complex community of Bacteroidetes bacteria on its surface.</title>
        <authorList>
            <person name="Treitli S.C."/>
            <person name="Kolisko M."/>
            <person name="Husnik F."/>
            <person name="Keeling P."/>
            <person name="Hampl V."/>
        </authorList>
    </citation>
    <scope>NUCLEOTIDE SEQUENCE [LARGE SCALE GENOMIC DNA]</scope>
    <source>
        <strain evidence="1">ST1C</strain>
    </source>
</reference>
<evidence type="ECO:0000313" key="1">
    <source>
        <dbReference type="EMBL" id="KAA6352779.1"/>
    </source>
</evidence>
<feature type="non-terminal residue" evidence="1">
    <location>
        <position position="1"/>
    </location>
</feature>
<sequence>KLTFFYGPQALAEITPKMRSIASSAQIAIQCGDKRLAENPGLSRISRVFKIFVTGNPGLKCHPGLFGPFCNIHPGSAIFVSRFVQLYFLQPQVIRGTKIGLNMIVLKFLPKVQAKPEPKLQQIQQSVN</sequence>
<name>A0A5J4T2P7_9EUKA</name>
<gene>
    <name evidence="1" type="ORF">EZS28_051694</name>
</gene>
<organism evidence="1 2">
    <name type="scientific">Streblomastix strix</name>
    <dbReference type="NCBI Taxonomy" id="222440"/>
    <lineage>
        <taxon>Eukaryota</taxon>
        <taxon>Metamonada</taxon>
        <taxon>Preaxostyla</taxon>
        <taxon>Oxymonadida</taxon>
        <taxon>Streblomastigidae</taxon>
        <taxon>Streblomastix</taxon>
    </lineage>
</organism>
<dbReference type="EMBL" id="SNRW01039327">
    <property type="protein sequence ID" value="KAA6352779.1"/>
    <property type="molecule type" value="Genomic_DNA"/>
</dbReference>
<dbReference type="Proteomes" id="UP000324800">
    <property type="component" value="Unassembled WGS sequence"/>
</dbReference>
<comment type="caution">
    <text evidence="1">The sequence shown here is derived from an EMBL/GenBank/DDBJ whole genome shotgun (WGS) entry which is preliminary data.</text>
</comment>